<gene>
    <name evidence="5" type="ORF">C4B63_483g4</name>
</gene>
<reference evidence="5 6" key="1">
    <citation type="journal article" date="2018" name="Microb. Genom.">
        <title>Expanding an expanded genome: long-read sequencing of Trypanosoma cruzi.</title>
        <authorList>
            <person name="Berna L."/>
            <person name="Rodriguez M."/>
            <person name="Chiribao M.L."/>
            <person name="Parodi-Talice A."/>
            <person name="Pita S."/>
            <person name="Rijo G."/>
            <person name="Alvarez-Valin F."/>
            <person name="Robello C."/>
        </authorList>
    </citation>
    <scope>NUCLEOTIDE SEQUENCE [LARGE SCALE GENOMIC DNA]</scope>
    <source>
        <strain evidence="5 6">Dm28c</strain>
    </source>
</reference>
<dbReference type="Pfam" id="PF07999">
    <property type="entry name" value="RHSP"/>
    <property type="match status" value="2"/>
</dbReference>
<dbReference type="VEuPathDB" id="TriTrypDB:C4B63_483g4"/>
<organism evidence="5 6">
    <name type="scientific">Trypanosoma cruzi</name>
    <dbReference type="NCBI Taxonomy" id="5693"/>
    <lineage>
        <taxon>Eukaryota</taxon>
        <taxon>Discoba</taxon>
        <taxon>Euglenozoa</taxon>
        <taxon>Kinetoplastea</taxon>
        <taxon>Metakinetoplastina</taxon>
        <taxon>Trypanosomatida</taxon>
        <taxon>Trypanosomatidae</taxon>
        <taxon>Trypanosoma</taxon>
        <taxon>Schizotrypanum</taxon>
    </lineage>
</organism>
<name>A0A2V2UHC3_TRYCR</name>
<dbReference type="InterPro" id="IPR056000">
    <property type="entry name" value="DUF7578"/>
</dbReference>
<dbReference type="VEuPathDB" id="TriTrypDB:TCSYLVIO_010603"/>
<feature type="domain" description="Retrotransposon hot spot protein,C-terminal" evidence="2">
    <location>
        <begin position="478"/>
        <end position="639"/>
    </location>
</feature>
<dbReference type="InterPro" id="IPR006518">
    <property type="entry name" value="Trypano_RHS"/>
</dbReference>
<dbReference type="VEuPathDB" id="TriTrypDB:TcCLB.507555.80"/>
<feature type="domain" description="Retrotransposon hot spot protein N-terminal" evidence="3">
    <location>
        <begin position="363"/>
        <end position="467"/>
    </location>
</feature>
<dbReference type="VEuPathDB" id="TriTrypDB:TcG_12337"/>
<sequence length="977" mass="112446">MSGRPEEGIYGNMESQSSNFSQGGRRRTRSEFEGDTDYSSTTRIRLEGMYRPQWTMSSSVEDILLEGSNNRTDMKLNDFLRSKLGGTAAVDEDHNVTMQAFVRRPNAYVQDQQLLEEILNLPAYQVLEAVYKLHQEGVFFLRQWNEYKRKDTLNTLAKGKLNGVLTVIEIEEKERREEEERARREKKARRDAEEEKARRKEKARRDADEEKARREEKIKFNLTLSIEDAIFQRRARVYKMKLNRFLMRELDGRGVVATNRSVLLKEFFEDPAKYIPDARVLNEIKTTYAYLSIEGVVREEMDKVEDVSKLKQAGVYNLQKWSEATAQVKESVHEITKSFLDAALQEARNRMATSAPIYLEGYYESVYNARWHHVVEVTGGEGTGLEVKEGKPEQQWTYRKVDESLERDDDVEQSGAARLRLMVLASDKEWPYSWGWFKPILDCYVNCEVERVWQIVKGDLTKWFSTHGGNYFKPRQRVLIGTPGIGKSMAAGSYLLYQLLQYDVEKLPAVVYFIADRTFLFDKTSRTVTQYLTDEMSRSVISSLWQRGMKGYVIYDVAKKGKPPATTFAPPQWGMIVLTSPNVDKFEEWRKQREAAPIIINCPDEMDVKAMCIWKGHNGQLEEQAEEQAREQAEEQAREQTEEQAREQAEKKAREQAKYWETVNERMDEVGPIPRCIFSGLEYRIHLTAIDAAVENINATNATDYMGVGSDKIWIAKGVSHKIVKVVRVLNEKRVEVGYNAPVSHSARVKITQRLTNMTPPVDVFNLLLRGYSYLAWVALEQSGPATFMNPHAVDIIQRNLTELHPEGRLTSRFSVLGNNPRGHPTRSITLKKLSGNPARINLEYGVLYQPAVGNFPLVDALFFMQSPRKTLVGLQMTTANAHHTQTSTVGLFKKRMASYFNGWEEFARDLSWEIIYAQHTDSTPIRGWQKCDDSANLTKAENCEIAAFWEEKVHQYQVTVTAEMLLQNRPPEVSDK</sequence>
<proteinExistence type="predicted"/>
<evidence type="ECO:0000256" key="1">
    <source>
        <dbReference type="SAM" id="MobiDB-lite"/>
    </source>
</evidence>
<feature type="region of interest" description="Disordered" evidence="1">
    <location>
        <begin position="176"/>
        <end position="210"/>
    </location>
</feature>
<feature type="compositionally biased region" description="Basic and acidic residues" evidence="1">
    <location>
        <begin position="627"/>
        <end position="653"/>
    </location>
</feature>
<dbReference type="VEuPathDB" id="TriTrypDB:TcCL_ESM03902"/>
<accession>A0A2V2UHC3</accession>
<dbReference type="VEuPathDB" id="TriTrypDB:ECC02_008571"/>
<dbReference type="VEuPathDB" id="TriTrypDB:TcBrA4_0157160"/>
<comment type="caution">
    <text evidence="5">The sequence shown here is derived from an EMBL/GenBank/DDBJ whole genome shotgun (WGS) entry which is preliminary data.</text>
</comment>
<feature type="domain" description="Retrotransposon hot spot protein,C-terminal" evidence="2">
    <location>
        <begin position="642"/>
        <end position="804"/>
    </location>
</feature>
<feature type="region of interest" description="Disordered" evidence="1">
    <location>
        <begin position="623"/>
        <end position="653"/>
    </location>
</feature>
<dbReference type="PANTHER" id="PTHR33129">
    <property type="entry name" value="PROTEIN KINASE DOMAIN-CONTAINING PROTEIN-RELATED"/>
    <property type="match status" value="1"/>
</dbReference>
<dbReference type="VEuPathDB" id="TriTrypDB:Tc_MARK_1329"/>
<dbReference type="InterPro" id="IPR052980">
    <property type="entry name" value="Crinkler_effector"/>
</dbReference>
<dbReference type="VEuPathDB" id="TriTrypDB:C3747_407g14"/>
<evidence type="ECO:0000313" key="5">
    <source>
        <dbReference type="EMBL" id="PWU82892.1"/>
    </source>
</evidence>
<dbReference type="AlphaFoldDB" id="A0A2V2UHC3"/>
<feature type="domain" description="DUF7578" evidence="4">
    <location>
        <begin position="71"/>
        <end position="133"/>
    </location>
</feature>
<evidence type="ECO:0000259" key="3">
    <source>
        <dbReference type="Pfam" id="PF20445"/>
    </source>
</evidence>
<dbReference type="NCBIfam" id="TIGR01631">
    <property type="entry name" value="Trypano_RHS"/>
    <property type="match status" value="2"/>
</dbReference>
<evidence type="ECO:0000313" key="6">
    <source>
        <dbReference type="Proteomes" id="UP000246121"/>
    </source>
</evidence>
<dbReference type="PANTHER" id="PTHR33129:SF3">
    <property type="entry name" value="HOT SPOT (RHS) PROTEIN, PUTATIVE-RELATED"/>
    <property type="match status" value="1"/>
</dbReference>
<evidence type="ECO:0000259" key="2">
    <source>
        <dbReference type="Pfam" id="PF07999"/>
    </source>
</evidence>
<dbReference type="Pfam" id="PF24466">
    <property type="entry name" value="DUF7578"/>
    <property type="match status" value="2"/>
</dbReference>
<dbReference type="VEuPathDB" id="TriTrypDB:BCY84_19876"/>
<dbReference type="VEuPathDB" id="TriTrypDB:C3747_411g14"/>
<feature type="domain" description="DUF7578" evidence="4">
    <location>
        <begin position="236"/>
        <end position="300"/>
    </location>
</feature>
<dbReference type="EMBL" id="PRFA01000483">
    <property type="protein sequence ID" value="PWU82892.1"/>
    <property type="molecule type" value="Genomic_DNA"/>
</dbReference>
<dbReference type="InterPro" id="IPR046836">
    <property type="entry name" value="RHS_C"/>
</dbReference>
<dbReference type="VEuPathDB" id="TriTrypDB:TcG_12602"/>
<dbReference type="InterPro" id="IPR046835">
    <property type="entry name" value="RHS_N"/>
</dbReference>
<dbReference type="VEuPathDB" id="TriTrypDB:TcCL_NonESM03798"/>
<feature type="region of interest" description="Disordered" evidence="1">
    <location>
        <begin position="1"/>
        <end position="38"/>
    </location>
</feature>
<dbReference type="Pfam" id="PF20445">
    <property type="entry name" value="RHS_N"/>
    <property type="match status" value="1"/>
</dbReference>
<dbReference type="VEuPathDB" id="TriTrypDB:TcCLB.503861.10"/>
<dbReference type="Proteomes" id="UP000246121">
    <property type="component" value="Unassembled WGS sequence"/>
</dbReference>
<evidence type="ECO:0000259" key="4">
    <source>
        <dbReference type="Pfam" id="PF24466"/>
    </source>
</evidence>
<dbReference type="VEuPathDB" id="TriTrypDB:TCSYLVIO_007815"/>
<dbReference type="VEuPathDB" id="TriTrypDB:TCDM_11175"/>
<protein>
    <submittedName>
        <fullName evidence="5">Putative retrotransposon hot spot (RHS) protein</fullName>
    </submittedName>
</protein>
<feature type="compositionally biased region" description="Polar residues" evidence="1">
    <location>
        <begin position="13"/>
        <end position="22"/>
    </location>
</feature>